<dbReference type="InterPro" id="IPR003673">
    <property type="entry name" value="CoA-Trfase_fam_III"/>
</dbReference>
<dbReference type="STRING" id="1037660.A0A066W0C4"/>
<evidence type="ECO:0000256" key="1">
    <source>
        <dbReference type="ARBA" id="ARBA00008383"/>
    </source>
</evidence>
<dbReference type="RefSeq" id="XP_013242691.1">
    <property type="nucleotide sequence ID" value="XM_013387237.1"/>
</dbReference>
<proteinExistence type="inferred from homology"/>
<dbReference type="EMBL" id="JMSN01000053">
    <property type="protein sequence ID" value="KDN44240.1"/>
    <property type="molecule type" value="Genomic_DNA"/>
</dbReference>
<dbReference type="Gene3D" id="3.30.1540.10">
    <property type="entry name" value="formyl-coa transferase, domain 3"/>
    <property type="match status" value="1"/>
</dbReference>
<protein>
    <submittedName>
        <fullName evidence="4">CoA-transferase family III</fullName>
    </submittedName>
</protein>
<dbReference type="InParanoid" id="A0A066W0C4"/>
<dbReference type="PANTHER" id="PTHR48207">
    <property type="entry name" value="SUCCINATE--HYDROXYMETHYLGLUTARATE COA-TRANSFERASE"/>
    <property type="match status" value="1"/>
</dbReference>
<organism evidence="4 5">
    <name type="scientific">Tilletiaria anomala (strain ATCC 24038 / CBS 436.72 / UBC 951)</name>
    <dbReference type="NCBI Taxonomy" id="1037660"/>
    <lineage>
        <taxon>Eukaryota</taxon>
        <taxon>Fungi</taxon>
        <taxon>Dikarya</taxon>
        <taxon>Basidiomycota</taxon>
        <taxon>Ustilaginomycotina</taxon>
        <taxon>Exobasidiomycetes</taxon>
        <taxon>Georgefischeriales</taxon>
        <taxon>Tilletiariaceae</taxon>
        <taxon>Tilletiaria</taxon>
    </lineage>
</organism>
<evidence type="ECO:0000313" key="4">
    <source>
        <dbReference type="EMBL" id="KDN44240.1"/>
    </source>
</evidence>
<dbReference type="GeneID" id="25262500"/>
<feature type="compositionally biased region" description="Polar residues" evidence="3">
    <location>
        <begin position="62"/>
        <end position="84"/>
    </location>
</feature>
<dbReference type="GO" id="GO:0047369">
    <property type="term" value="F:succinate-hydroxymethylglutarate CoA-transferase activity"/>
    <property type="evidence" value="ECO:0007669"/>
    <property type="project" value="TreeGrafter"/>
</dbReference>
<dbReference type="InterPro" id="IPR023606">
    <property type="entry name" value="CoA-Trfase_III_dom_1_sf"/>
</dbReference>
<dbReference type="AlphaFoldDB" id="A0A066W0C4"/>
<keyword evidence="2 4" id="KW-0808">Transferase</keyword>
<evidence type="ECO:0000313" key="5">
    <source>
        <dbReference type="Proteomes" id="UP000027361"/>
    </source>
</evidence>
<dbReference type="SUPFAM" id="SSF89796">
    <property type="entry name" value="CoA-transferase family III (CaiB/BaiF)"/>
    <property type="match status" value="1"/>
</dbReference>
<dbReference type="OMA" id="IIAGPYC"/>
<evidence type="ECO:0000256" key="2">
    <source>
        <dbReference type="ARBA" id="ARBA00022679"/>
    </source>
</evidence>
<dbReference type="InterPro" id="IPR050483">
    <property type="entry name" value="CoA-transferase_III_domain"/>
</dbReference>
<dbReference type="Pfam" id="PF02515">
    <property type="entry name" value="CoA_transf_3"/>
    <property type="match status" value="1"/>
</dbReference>
<feature type="region of interest" description="Disordered" evidence="3">
    <location>
        <begin position="126"/>
        <end position="155"/>
    </location>
</feature>
<gene>
    <name evidence="4" type="ORF">K437DRAFT_225044</name>
</gene>
<sequence length="504" mass="53894">MAGVRAVGVAAATANQAAHLRPPLGNIIRTFRYRDSHSRSLVEHNLSPSSTRKRCRHDHARSATSPSCDTASTENALDLSSRQPPSIPPPLQGVKVVDLTRVLAGPYCTMLLADLGADVIKIEHPKGGDDTRAWGPPFAQPSSKSSLPPPPKGKEDYWASLPPESAYFLSVNRSKRSITVDLKSREGLAIIKRLVQQADVVVENYLPGKLASMGMGYEQMKGWKHDIIYASITGYGQTGPFSPSAGYDVVIAADAGLFHITGEADRPPVKIGVAMTDLTTGLYVHGAIMAALIGRSKTGQGVHIDASLFESQIASLANIASNYLIAGQEAGRHGTSHPSIVPYQVFPTKDGFLMVGAGNDGQFKLLASLLGRPDLAADSRYSTNIARVAHRDGLIALLSSLLQQHTSADWLAQINGRIPAAPIRNIAQTFAHPQARARGVVTQVDHPRAGRIKIASPAVQYGESKMPVTRPPPVLGQHTDEVLAELAYSEDEVRALRQAGAIGR</sequence>
<name>A0A066W0C4_TILAU</name>
<dbReference type="InterPro" id="IPR044855">
    <property type="entry name" value="CoA-Trfase_III_dom3_sf"/>
</dbReference>
<dbReference type="PANTHER" id="PTHR48207:SF3">
    <property type="entry name" value="SUCCINATE--HYDROXYMETHYLGLUTARATE COA-TRANSFERASE"/>
    <property type="match status" value="1"/>
</dbReference>
<dbReference type="GO" id="GO:0005739">
    <property type="term" value="C:mitochondrion"/>
    <property type="evidence" value="ECO:0007669"/>
    <property type="project" value="TreeGrafter"/>
</dbReference>
<feature type="region of interest" description="Disordered" evidence="3">
    <location>
        <begin position="42"/>
        <end position="89"/>
    </location>
</feature>
<dbReference type="Proteomes" id="UP000027361">
    <property type="component" value="Unassembled WGS sequence"/>
</dbReference>
<keyword evidence="5" id="KW-1185">Reference proteome</keyword>
<comment type="similarity">
    <text evidence="1">Belongs to the CoA-transferase III family.</text>
</comment>
<comment type="caution">
    <text evidence="4">The sequence shown here is derived from an EMBL/GenBank/DDBJ whole genome shotgun (WGS) entry which is preliminary data.</text>
</comment>
<dbReference type="HOGENOM" id="CLU_033975_0_1_1"/>
<dbReference type="OrthoDB" id="5863171at2759"/>
<reference evidence="4 5" key="1">
    <citation type="submission" date="2014-05" db="EMBL/GenBank/DDBJ databases">
        <title>Draft genome sequence of a rare smut relative, Tilletiaria anomala UBC 951.</title>
        <authorList>
            <consortium name="DOE Joint Genome Institute"/>
            <person name="Toome M."/>
            <person name="Kuo A."/>
            <person name="Henrissat B."/>
            <person name="Lipzen A."/>
            <person name="Tritt A."/>
            <person name="Yoshinaga Y."/>
            <person name="Zane M."/>
            <person name="Barry K."/>
            <person name="Grigoriev I.V."/>
            <person name="Spatafora J.W."/>
            <person name="Aimea M.C."/>
        </authorList>
    </citation>
    <scope>NUCLEOTIDE SEQUENCE [LARGE SCALE GENOMIC DNA]</scope>
    <source>
        <strain evidence="4 5">UBC 951</strain>
    </source>
</reference>
<evidence type="ECO:0000256" key="3">
    <source>
        <dbReference type="SAM" id="MobiDB-lite"/>
    </source>
</evidence>
<accession>A0A066W0C4</accession>
<dbReference type="Gene3D" id="3.40.50.10540">
    <property type="entry name" value="Crotonobetainyl-coa:carnitine coa-transferase, domain 1"/>
    <property type="match status" value="1"/>
</dbReference>